<evidence type="ECO:0000256" key="2">
    <source>
        <dbReference type="ARBA" id="ARBA00049106"/>
    </source>
</evidence>
<keyword evidence="4" id="KW-1185">Reference proteome</keyword>
<proteinExistence type="inferred from homology"/>
<accession>A0ABY4YM99</accession>
<evidence type="ECO:0000313" key="4">
    <source>
        <dbReference type="Proteomes" id="UP001056535"/>
    </source>
</evidence>
<dbReference type="PANTHER" id="PTHR39428:SF3">
    <property type="entry name" value="DEAZAFLAVIN-DEPENDENT NITROREDUCTASE"/>
    <property type="match status" value="1"/>
</dbReference>
<dbReference type="NCBIfam" id="TIGR00026">
    <property type="entry name" value="hi_GC_TIGR00026"/>
    <property type="match status" value="1"/>
</dbReference>
<dbReference type="Gene3D" id="2.30.110.10">
    <property type="entry name" value="Electron Transport, Fmn-binding Protein, Chain A"/>
    <property type="match status" value="1"/>
</dbReference>
<evidence type="ECO:0000313" key="3">
    <source>
        <dbReference type="EMBL" id="USQ77859.1"/>
    </source>
</evidence>
<dbReference type="InterPro" id="IPR012349">
    <property type="entry name" value="Split_barrel_FMN-bd"/>
</dbReference>
<dbReference type="RefSeq" id="WP_252623599.1">
    <property type="nucleotide sequence ID" value="NZ_CP099490.1"/>
</dbReference>
<reference evidence="3" key="1">
    <citation type="submission" date="2022-06" db="EMBL/GenBank/DDBJ databases">
        <title>Ornithinimicrobium JY.X270.</title>
        <authorList>
            <person name="Huang Y."/>
        </authorList>
    </citation>
    <scope>NUCLEOTIDE SEQUENCE</scope>
    <source>
        <strain evidence="3">JY.X270</strain>
    </source>
</reference>
<dbReference type="EMBL" id="CP099490">
    <property type="protein sequence ID" value="USQ77859.1"/>
    <property type="molecule type" value="Genomic_DNA"/>
</dbReference>
<protein>
    <submittedName>
        <fullName evidence="3">Nitroreductase family deazaflavin-dependent oxidoreductase</fullName>
    </submittedName>
</protein>
<sequence>MPDSKSSAQQEFIQPGEPWVRKQLDVIDDAGGDTTVAQIQGRPIVVVTVVGAKSGLPRRVPLMRVEHGGRYLAVASKGGAPKDPVWVASIRKNPDEVVVRDGTTDIPMTSRELSPGAERDLWWDRGVAAFPPYADYQRKTERTIPVFLLEPR</sequence>
<dbReference type="InterPro" id="IPR004378">
    <property type="entry name" value="F420H2_quin_Rdtase"/>
</dbReference>
<dbReference type="Pfam" id="PF04075">
    <property type="entry name" value="F420H2_quin_red"/>
    <property type="match status" value="1"/>
</dbReference>
<gene>
    <name evidence="3" type="ORF">NF557_08205</name>
</gene>
<comment type="similarity">
    <text evidence="1">Belongs to the F420H(2)-dependent quinone reductase family.</text>
</comment>
<name>A0ABY4YM99_9MICO</name>
<dbReference type="Proteomes" id="UP001056535">
    <property type="component" value="Chromosome"/>
</dbReference>
<dbReference type="PANTHER" id="PTHR39428">
    <property type="entry name" value="F420H(2)-DEPENDENT QUINONE REDUCTASE RV1261C"/>
    <property type="match status" value="1"/>
</dbReference>
<comment type="catalytic activity">
    <reaction evidence="2">
        <text>oxidized coenzyme F420-(gamma-L-Glu)(n) + a quinol + H(+) = reduced coenzyme F420-(gamma-L-Glu)(n) + a quinone</text>
        <dbReference type="Rhea" id="RHEA:39663"/>
        <dbReference type="Rhea" id="RHEA-COMP:12939"/>
        <dbReference type="Rhea" id="RHEA-COMP:14378"/>
        <dbReference type="ChEBI" id="CHEBI:15378"/>
        <dbReference type="ChEBI" id="CHEBI:24646"/>
        <dbReference type="ChEBI" id="CHEBI:132124"/>
        <dbReference type="ChEBI" id="CHEBI:133980"/>
        <dbReference type="ChEBI" id="CHEBI:139511"/>
    </reaction>
</comment>
<evidence type="ECO:0000256" key="1">
    <source>
        <dbReference type="ARBA" id="ARBA00008710"/>
    </source>
</evidence>
<organism evidence="3 4">
    <name type="scientific">Ornithinimicrobium cryptoxanthini</name>
    <dbReference type="NCBI Taxonomy" id="2934161"/>
    <lineage>
        <taxon>Bacteria</taxon>
        <taxon>Bacillati</taxon>
        <taxon>Actinomycetota</taxon>
        <taxon>Actinomycetes</taxon>
        <taxon>Micrococcales</taxon>
        <taxon>Ornithinimicrobiaceae</taxon>
        <taxon>Ornithinimicrobium</taxon>
    </lineage>
</organism>